<dbReference type="AlphaFoldDB" id="A0A829H7B0"/>
<protein>
    <submittedName>
        <fullName evidence="1">Uncharacterized protein</fullName>
    </submittedName>
</protein>
<comment type="caution">
    <text evidence="1">The sequence shown here is derived from an EMBL/GenBank/DDBJ whole genome shotgun (WGS) entry which is preliminary data.</text>
</comment>
<organism evidence="1 2">
    <name type="scientific">Lacticaseibacillus paracasei subsp. paracasei Lpp41</name>
    <dbReference type="NCBI Taxonomy" id="1256208"/>
    <lineage>
        <taxon>Bacteria</taxon>
        <taxon>Bacillati</taxon>
        <taxon>Bacillota</taxon>
        <taxon>Bacilli</taxon>
        <taxon>Lactobacillales</taxon>
        <taxon>Lactobacillaceae</taxon>
        <taxon>Lacticaseibacillus</taxon>
    </lineage>
</organism>
<reference evidence="1 2" key="1">
    <citation type="journal article" date="2013" name="PLoS ONE">
        <title>Lactobacillus paracasei comparative genomics: towards species pan-genome definition and exploitation of diversity.</title>
        <authorList>
            <person name="Smokvina T."/>
            <person name="Wels M."/>
            <person name="Polka J."/>
            <person name="Chervaux C."/>
            <person name="Brisse S."/>
            <person name="Boekhorst J."/>
            <person name="van Hylckama Vlieg J.E."/>
            <person name="Siezen R.J."/>
        </authorList>
    </citation>
    <scope>NUCLEOTIDE SEQUENCE [LARGE SCALE GENOMIC DNA]</scope>
    <source>
        <strain evidence="1 2">Lpp41</strain>
    </source>
</reference>
<proteinExistence type="predicted"/>
<evidence type="ECO:0000313" key="1">
    <source>
        <dbReference type="EMBL" id="EPC73220.1"/>
    </source>
</evidence>
<name>A0A829H7B0_LACPA</name>
<gene>
    <name evidence="1" type="ORF">Lpp41_07589</name>
</gene>
<accession>A0A829H7B0</accession>
<sequence length="75" mass="8613">MNGKLFYLADKNQYIFVTPMALTPEIKDGLQEDMSNRLGTPVAVISHCDSFEYIPPRVKTPKDEHYGNTFWEDMG</sequence>
<dbReference type="EMBL" id="ANKE01000348">
    <property type="protein sequence ID" value="EPC73220.1"/>
    <property type="molecule type" value="Genomic_DNA"/>
</dbReference>
<dbReference type="Proteomes" id="UP000014244">
    <property type="component" value="Unassembled WGS sequence"/>
</dbReference>
<evidence type="ECO:0000313" key="2">
    <source>
        <dbReference type="Proteomes" id="UP000014244"/>
    </source>
</evidence>